<dbReference type="PANTHER" id="PTHR10353">
    <property type="entry name" value="GLYCOSYL HYDROLASE"/>
    <property type="match status" value="1"/>
</dbReference>
<dbReference type="RefSeq" id="WP_344938279.1">
    <property type="nucleotide sequence ID" value="NZ_BAAAZR010000004.1"/>
</dbReference>
<comment type="caution">
    <text evidence="10">The sequence shown here is derived from an EMBL/GenBank/DDBJ whole genome shotgun (WGS) entry which is preliminary data.</text>
</comment>
<dbReference type="NCBIfam" id="TIGR03356">
    <property type="entry name" value="BGL"/>
    <property type="match status" value="1"/>
</dbReference>
<dbReference type="EMBL" id="BAAAZR010000004">
    <property type="protein sequence ID" value="GAA3804720.1"/>
    <property type="molecule type" value="Genomic_DNA"/>
</dbReference>
<dbReference type="PROSITE" id="PS00653">
    <property type="entry name" value="GLYCOSYL_HYDROL_F1_2"/>
    <property type="match status" value="1"/>
</dbReference>
<evidence type="ECO:0000256" key="8">
    <source>
        <dbReference type="ARBA" id="ARBA00023326"/>
    </source>
</evidence>
<evidence type="ECO:0000256" key="6">
    <source>
        <dbReference type="ARBA" id="ARBA00023277"/>
    </source>
</evidence>
<dbReference type="Proteomes" id="UP001500888">
    <property type="component" value="Unassembled WGS sequence"/>
</dbReference>
<evidence type="ECO:0000256" key="4">
    <source>
        <dbReference type="ARBA" id="ARBA00022801"/>
    </source>
</evidence>
<dbReference type="SUPFAM" id="SSF51445">
    <property type="entry name" value="(Trans)glycosidases"/>
    <property type="match status" value="1"/>
</dbReference>
<gene>
    <name evidence="10" type="ORF">GCM10022226_25760</name>
</gene>
<keyword evidence="8" id="KW-0624">Polysaccharide degradation</keyword>
<dbReference type="EC" id="3.2.1.21" evidence="3 9"/>
<accession>A0ABP7I1F8</accession>
<keyword evidence="11" id="KW-1185">Reference proteome</keyword>
<comment type="similarity">
    <text evidence="2 9">Belongs to the glycosyl hydrolase 1 family.</text>
</comment>
<comment type="catalytic activity">
    <reaction evidence="1 9">
        <text>Hydrolysis of terminal, non-reducing beta-D-glucosyl residues with release of beta-D-glucose.</text>
        <dbReference type="EC" id="3.2.1.21"/>
    </reaction>
</comment>
<proteinExistence type="inferred from homology"/>
<keyword evidence="4 9" id="KW-0378">Hydrolase</keyword>
<evidence type="ECO:0000256" key="5">
    <source>
        <dbReference type="ARBA" id="ARBA00023001"/>
    </source>
</evidence>
<protein>
    <recommendedName>
        <fullName evidence="3 9">Beta-glucosidase</fullName>
        <ecNumber evidence="3 9">3.2.1.21</ecNumber>
    </recommendedName>
</protein>
<evidence type="ECO:0000256" key="7">
    <source>
        <dbReference type="ARBA" id="ARBA00023295"/>
    </source>
</evidence>
<evidence type="ECO:0000256" key="3">
    <source>
        <dbReference type="ARBA" id="ARBA00012744"/>
    </source>
</evidence>
<evidence type="ECO:0000256" key="9">
    <source>
        <dbReference type="RuleBase" id="RU361175"/>
    </source>
</evidence>
<name>A0ABP7I1F8_9ACTN</name>
<keyword evidence="6" id="KW-0119">Carbohydrate metabolism</keyword>
<dbReference type="Pfam" id="PF00232">
    <property type="entry name" value="Glyco_hydro_1"/>
    <property type="match status" value="1"/>
</dbReference>
<evidence type="ECO:0000256" key="2">
    <source>
        <dbReference type="ARBA" id="ARBA00010838"/>
    </source>
</evidence>
<dbReference type="InterPro" id="IPR033132">
    <property type="entry name" value="GH_1_N_CS"/>
</dbReference>
<dbReference type="Gene3D" id="3.20.20.80">
    <property type="entry name" value="Glycosidases"/>
    <property type="match status" value="1"/>
</dbReference>
<dbReference type="PANTHER" id="PTHR10353:SF36">
    <property type="entry name" value="LP05116P"/>
    <property type="match status" value="1"/>
</dbReference>
<dbReference type="InterPro" id="IPR001360">
    <property type="entry name" value="Glyco_hydro_1"/>
</dbReference>
<reference evidence="11" key="1">
    <citation type="journal article" date="2019" name="Int. J. Syst. Evol. Microbiol.">
        <title>The Global Catalogue of Microorganisms (GCM) 10K type strain sequencing project: providing services to taxonomists for standard genome sequencing and annotation.</title>
        <authorList>
            <consortium name="The Broad Institute Genomics Platform"/>
            <consortium name="The Broad Institute Genome Sequencing Center for Infectious Disease"/>
            <person name="Wu L."/>
            <person name="Ma J."/>
        </authorList>
    </citation>
    <scope>NUCLEOTIDE SEQUENCE [LARGE SCALE GENOMIC DNA]</scope>
    <source>
        <strain evidence="11">JCM 16908</strain>
    </source>
</reference>
<keyword evidence="7 9" id="KW-0326">Glycosidase</keyword>
<dbReference type="InterPro" id="IPR017853">
    <property type="entry name" value="GH"/>
</dbReference>
<keyword evidence="5" id="KW-0136">Cellulose degradation</keyword>
<evidence type="ECO:0000256" key="1">
    <source>
        <dbReference type="ARBA" id="ARBA00000448"/>
    </source>
</evidence>
<sequence>MPDQRFPDEFVWGAATSAYQIEGATEEDGRGVSVWDTFAAVPGNVKNGDTGTPAADHYHRLGEDLGLMTSLGLRGYRFSIAWPRVQPTGAGRPDQRGIDFYRRLVEGLRERGIHPMATLFHWDLPQALQDAGGWENRDTAERFAEYAEIMFDALEIRDWLTINEPKTVVECGYRAGVHAPGIQDDGRAFVALHHLLLGHGLASRVLHDRHPGRRIGPALNLHPTYAADGAPETAKAVWHQDGLENRLYLDPIFTGAYPEDTLAWIAERSPMKDHIRDGDLATISEPVDVLGVQYYNPNFLDAEGNRVLKHPTAQLDWLEIYPRGLYDTLTRLRSDYPEVPIVVTENGVPAPDEVGPDGTVDDGGRITFLRDHLAAVRDALAEGVPVEGYYVWSLLDNFEWAEGYSARFGIVHVDYATQKRTLKNSALWYRDVIATGRLG</sequence>
<dbReference type="PRINTS" id="PR00131">
    <property type="entry name" value="GLHYDRLASE1"/>
</dbReference>
<dbReference type="InterPro" id="IPR017736">
    <property type="entry name" value="Glyco_hydro_1_beta-glucosidase"/>
</dbReference>
<evidence type="ECO:0000313" key="10">
    <source>
        <dbReference type="EMBL" id="GAA3804720.1"/>
    </source>
</evidence>
<evidence type="ECO:0000313" key="11">
    <source>
        <dbReference type="Proteomes" id="UP001500888"/>
    </source>
</evidence>
<organism evidence="10 11">
    <name type="scientific">Sphaerisporangium flaviroseum</name>
    <dbReference type="NCBI Taxonomy" id="509199"/>
    <lineage>
        <taxon>Bacteria</taxon>
        <taxon>Bacillati</taxon>
        <taxon>Actinomycetota</taxon>
        <taxon>Actinomycetes</taxon>
        <taxon>Streptosporangiales</taxon>
        <taxon>Streptosporangiaceae</taxon>
        <taxon>Sphaerisporangium</taxon>
    </lineage>
</organism>